<sequence>MKATTANIAIYLTKSFAAAAFLAVAVQGATASQGRATEATASIEPRMPQLLGGLMMAEPPAVVAAKPFQFGPDFDGYGLVARTAVGQVDTPAGIDPMKTAAIIPGVFGSVAIPMRNFPVAGRWAKVYRDIGGCTETSCGKNGEALFGLAANSRDRKFLDKLAVVNRAVNTMIAYRKDQGVYGNLDYWAKPAEILSRGAGDCEDFAILKMSALIKAGVPAQSMSLVVLQDASRGVFHAVLSVATQSGTFILDNLSNQVLRDEALKSYVPLYSFSTDRAWIHGARPGSGQIASAGNNFAAIAPGEGPLQQ</sequence>
<evidence type="ECO:0000313" key="2">
    <source>
        <dbReference type="EMBL" id="SUY29221.1"/>
    </source>
</evidence>
<dbReference type="EMBL" id="UFSM01000003">
    <property type="protein sequence ID" value="SUY29221.1"/>
    <property type="molecule type" value="Genomic_DNA"/>
</dbReference>
<dbReference type="InterPro" id="IPR038765">
    <property type="entry name" value="Papain-like_cys_pep_sf"/>
</dbReference>
<gene>
    <name evidence="2" type="ORF">NCTC10684_05453</name>
</gene>
<name>A0A381IMM9_AMIAI</name>
<dbReference type="RefSeq" id="WP_115734463.1">
    <property type="nucleotide sequence ID" value="NZ_BAAAVY010000018.1"/>
</dbReference>
<dbReference type="Gene3D" id="3.10.620.30">
    <property type="match status" value="1"/>
</dbReference>
<evidence type="ECO:0000256" key="1">
    <source>
        <dbReference type="SAM" id="SignalP"/>
    </source>
</evidence>
<feature type="chain" id="PRO_5016648382" evidence="1">
    <location>
        <begin position="32"/>
        <end position="308"/>
    </location>
</feature>
<protein>
    <submittedName>
        <fullName evidence="2">Bacterial protein of uncharacterized function (DUF920)</fullName>
    </submittedName>
</protein>
<dbReference type="InterPro" id="IPR010319">
    <property type="entry name" value="Transglutaminase-like_Cys_pept"/>
</dbReference>
<feature type="signal peptide" evidence="1">
    <location>
        <begin position="1"/>
        <end position="31"/>
    </location>
</feature>
<dbReference type="OrthoDB" id="5401788at2"/>
<proteinExistence type="predicted"/>
<accession>A0A381IMM9</accession>
<dbReference type="AlphaFoldDB" id="A0A381IMM9"/>
<dbReference type="Pfam" id="PF06035">
    <property type="entry name" value="Peptidase_C93"/>
    <property type="match status" value="1"/>
</dbReference>
<evidence type="ECO:0000313" key="3">
    <source>
        <dbReference type="Proteomes" id="UP000254701"/>
    </source>
</evidence>
<keyword evidence="1" id="KW-0732">Signal</keyword>
<dbReference type="PANTHER" id="PTHR39327">
    <property type="match status" value="1"/>
</dbReference>
<dbReference type="SUPFAM" id="SSF54001">
    <property type="entry name" value="Cysteine proteinases"/>
    <property type="match status" value="1"/>
</dbReference>
<dbReference type="PANTHER" id="PTHR39327:SF1">
    <property type="entry name" value="BLR5470 PROTEIN"/>
    <property type="match status" value="1"/>
</dbReference>
<reference evidence="2 3" key="1">
    <citation type="submission" date="2018-06" db="EMBL/GenBank/DDBJ databases">
        <authorList>
            <consortium name="Pathogen Informatics"/>
            <person name="Doyle S."/>
        </authorList>
    </citation>
    <scope>NUCLEOTIDE SEQUENCE [LARGE SCALE GENOMIC DNA]</scope>
    <source>
        <strain evidence="2 3">NCTC10684</strain>
    </source>
</reference>
<organism evidence="2 3">
    <name type="scientific">Aminobacter aminovorans</name>
    <name type="common">Chelatobacter heintzii</name>
    <dbReference type="NCBI Taxonomy" id="83263"/>
    <lineage>
        <taxon>Bacteria</taxon>
        <taxon>Pseudomonadati</taxon>
        <taxon>Pseudomonadota</taxon>
        <taxon>Alphaproteobacteria</taxon>
        <taxon>Hyphomicrobiales</taxon>
        <taxon>Phyllobacteriaceae</taxon>
        <taxon>Aminobacter</taxon>
    </lineage>
</organism>
<dbReference type="Proteomes" id="UP000254701">
    <property type="component" value="Unassembled WGS sequence"/>
</dbReference>